<keyword evidence="1" id="KW-0472">Membrane</keyword>
<dbReference type="PANTHER" id="PTHR47691">
    <property type="entry name" value="REGULATOR-RELATED"/>
    <property type="match status" value="1"/>
</dbReference>
<dbReference type="InterPro" id="IPR019734">
    <property type="entry name" value="TPR_rpt"/>
</dbReference>
<dbReference type="Gene3D" id="3.40.50.300">
    <property type="entry name" value="P-loop containing nucleotide triphosphate hydrolases"/>
    <property type="match status" value="1"/>
</dbReference>
<dbReference type="Pfam" id="PF13424">
    <property type="entry name" value="TPR_12"/>
    <property type="match status" value="2"/>
</dbReference>
<reference evidence="2" key="1">
    <citation type="journal article" date="2019" name="Environ. Microbiol.">
        <title>Fungal ecological strategies reflected in gene transcription - a case study of two litter decomposers.</title>
        <authorList>
            <person name="Barbi F."/>
            <person name="Kohler A."/>
            <person name="Barry K."/>
            <person name="Baskaran P."/>
            <person name="Daum C."/>
            <person name="Fauchery L."/>
            <person name="Ihrmark K."/>
            <person name="Kuo A."/>
            <person name="LaButti K."/>
            <person name="Lipzen A."/>
            <person name="Morin E."/>
            <person name="Grigoriev I.V."/>
            <person name="Henrissat B."/>
            <person name="Lindahl B."/>
            <person name="Martin F."/>
        </authorList>
    </citation>
    <scope>NUCLEOTIDE SEQUENCE</scope>
    <source>
        <strain evidence="2">JB14</strain>
    </source>
</reference>
<evidence type="ECO:0000256" key="1">
    <source>
        <dbReference type="SAM" id="Phobius"/>
    </source>
</evidence>
<feature type="transmembrane region" description="Helical" evidence="1">
    <location>
        <begin position="957"/>
        <end position="985"/>
    </location>
</feature>
<evidence type="ECO:0000313" key="2">
    <source>
        <dbReference type="EMBL" id="KAE9398045.1"/>
    </source>
</evidence>
<dbReference type="OrthoDB" id="621413at2759"/>
<dbReference type="PANTHER" id="PTHR47691:SF3">
    <property type="entry name" value="HTH-TYPE TRANSCRIPTIONAL REGULATOR RV0890C-RELATED"/>
    <property type="match status" value="1"/>
</dbReference>
<dbReference type="InterPro" id="IPR027417">
    <property type="entry name" value="P-loop_NTPase"/>
</dbReference>
<dbReference type="EMBL" id="ML769488">
    <property type="protein sequence ID" value="KAE9398045.1"/>
    <property type="molecule type" value="Genomic_DNA"/>
</dbReference>
<organism evidence="2 3">
    <name type="scientific">Gymnopus androsaceus JB14</name>
    <dbReference type="NCBI Taxonomy" id="1447944"/>
    <lineage>
        <taxon>Eukaryota</taxon>
        <taxon>Fungi</taxon>
        <taxon>Dikarya</taxon>
        <taxon>Basidiomycota</taxon>
        <taxon>Agaricomycotina</taxon>
        <taxon>Agaricomycetes</taxon>
        <taxon>Agaricomycetidae</taxon>
        <taxon>Agaricales</taxon>
        <taxon>Marasmiineae</taxon>
        <taxon>Omphalotaceae</taxon>
        <taxon>Gymnopus</taxon>
    </lineage>
</organism>
<dbReference type="SMART" id="SM00028">
    <property type="entry name" value="TPR"/>
    <property type="match status" value="9"/>
</dbReference>
<sequence length="1008" mass="112304">MFHQASDFSINGGQFIYNNYSSGQPLNQNPTITYEKIKLATPAAPTVFTAAQQLCQNQQAHLAILGAGGMGKTALALHIMKDEGVKDKFKDKSYFVPCEMFPDASSLVQGLFHALKLSVPKGYNAFETFERYLESAQDPMLLVLDNFETPWNAASDQYTVKNLIEGIRDQELVSIVLTMRAADGPGDIIWYKLGGYSGLPPLDLDAAKHAFMLISNSKSEDIRKLHWLLTEIDCMPLAILLIAQLRKQLSLDTLIKKWKKQKTKMLKNGAQPSRLSSVTISIDLSMQMLLGSANKECIHILPNQILTLKLAVSKCYPPFREDLQSKYPTKAEHLTQMGKYYLKLLKNNSPGKNQDVIEAHSANVVKVFQIQLRNSPQQEYLEGLYNFTEYTKFYPSSVELIDIALSQTCYNSYDEELKLRFEKENSLCWMGYYDKAKSEIETIQQRLNDVSIHSNAESKANHIGRCLQSLGNICRMQAEYVEATTLLINAKIQFEKVGNQLGVAQCLQSLGDICSLQNEYSEAKVLFTDAKTQFKKIRNQLGTAQCLQSLGHIYYLQDEYTEAKVLLTDAKGQFEKVGSQVGAAQCLHSLGAICSSQGEYAEAKVLLTDAKNQHAKVGDQLGAAQCLQNLGNNHRMQGEYSEARIHLTDSKAQFEKLGAQLGAAQCLLSLGNICSMEGKWAEAKGLLTDAKTQFGKIQSQVGVAQCLQCLGMISSRPDEATVFLTEAKTQFQQLGDQLGTAQCLAGLGNICRMQDEYSDARLLFMDAKAQFEKCLQNLGDICRMQAEYMEATTLLINATTQFEKLGHQFEAAQCLQSLGNICVKQVPLKEAKTKFEKCLKMLGNLCSIQDAKGQFEKCLQDLANACKLQHEYAEAEVLLMDALTQFENLGDQLGAAQCLQLAGEYSEAKVLLTDAKFGVAQCLESHYDEAKKVGGHLDAAQFLENLHDTRPGSLQKILVGAITIIRSWIVHLIFLIFLISIYPYLPALVSCWNIKGVFTLNYLWNTFL</sequence>
<keyword evidence="3" id="KW-1185">Reference proteome</keyword>
<protein>
    <submittedName>
        <fullName evidence="2">TPR-like protein</fullName>
    </submittedName>
</protein>
<keyword evidence="1" id="KW-1133">Transmembrane helix</keyword>
<accession>A0A6A4HMJ4</accession>
<keyword evidence="1" id="KW-0812">Transmembrane</keyword>
<name>A0A6A4HMJ4_9AGAR</name>
<dbReference type="InterPro" id="IPR011990">
    <property type="entry name" value="TPR-like_helical_dom_sf"/>
</dbReference>
<dbReference type="Proteomes" id="UP000799118">
    <property type="component" value="Unassembled WGS sequence"/>
</dbReference>
<evidence type="ECO:0000313" key="3">
    <source>
        <dbReference type="Proteomes" id="UP000799118"/>
    </source>
</evidence>
<dbReference type="SUPFAM" id="SSF48452">
    <property type="entry name" value="TPR-like"/>
    <property type="match status" value="3"/>
</dbReference>
<gene>
    <name evidence="2" type="ORF">BT96DRAFT_921041</name>
</gene>
<dbReference type="SUPFAM" id="SSF52540">
    <property type="entry name" value="P-loop containing nucleoside triphosphate hydrolases"/>
    <property type="match status" value="1"/>
</dbReference>
<proteinExistence type="predicted"/>
<dbReference type="AlphaFoldDB" id="A0A6A4HMJ4"/>
<dbReference type="Gene3D" id="1.25.40.10">
    <property type="entry name" value="Tetratricopeptide repeat domain"/>
    <property type="match status" value="4"/>
</dbReference>